<dbReference type="Proteomes" id="UP000199370">
    <property type="component" value="Unassembled WGS sequence"/>
</dbReference>
<reference evidence="2 3" key="1">
    <citation type="submission" date="2016-10" db="EMBL/GenBank/DDBJ databases">
        <authorList>
            <person name="de Groot N.N."/>
        </authorList>
    </citation>
    <scope>NUCLEOTIDE SEQUENCE [LARGE SCALE GENOMIC DNA]</scope>
    <source>
        <strain evidence="3">EB21,IBRC-M 10013,KCTC 4048</strain>
    </source>
</reference>
<evidence type="ECO:0008006" key="4">
    <source>
        <dbReference type="Google" id="ProtNLM"/>
    </source>
</evidence>
<protein>
    <recommendedName>
        <fullName evidence="4">Diaminopimelate epimerase</fullName>
    </recommendedName>
</protein>
<dbReference type="STRING" id="996166.SAMN05192554_10536"/>
<dbReference type="OrthoDB" id="358699at2157"/>
<sequence>MSDRPARTYRTAGRAYLVVDTQACIADRRAFARSRCRADGAPALDGVLFCALEERYDPPRVVLTAYGPDGTTEAVPANGALCAARWAMDRAGTDAVMLDTLAGTRRAESHGREVSVEVGDRVALPTHATGLAVSLPESRPPVVRGPVSDGRDDSPWTADSSCDDGGGGEPDDWTTDGAAQTTDR</sequence>
<proteinExistence type="predicted"/>
<gene>
    <name evidence="2" type="ORF">SAMN05192554_10536</name>
</gene>
<evidence type="ECO:0000313" key="2">
    <source>
        <dbReference type="EMBL" id="SDM64076.1"/>
    </source>
</evidence>
<evidence type="ECO:0000256" key="1">
    <source>
        <dbReference type="SAM" id="MobiDB-lite"/>
    </source>
</evidence>
<feature type="region of interest" description="Disordered" evidence="1">
    <location>
        <begin position="136"/>
        <end position="184"/>
    </location>
</feature>
<dbReference type="SUPFAM" id="SSF54506">
    <property type="entry name" value="Diaminopimelate epimerase-like"/>
    <property type="match status" value="1"/>
</dbReference>
<dbReference type="AlphaFoldDB" id="A0A1G9UW48"/>
<dbReference type="Gene3D" id="3.10.310.10">
    <property type="entry name" value="Diaminopimelate Epimerase, Chain A, domain 1"/>
    <property type="match status" value="1"/>
</dbReference>
<accession>A0A1G9UW48</accession>
<evidence type="ECO:0000313" key="3">
    <source>
        <dbReference type="Proteomes" id="UP000199370"/>
    </source>
</evidence>
<dbReference type="EMBL" id="FNIA01000005">
    <property type="protein sequence ID" value="SDM64076.1"/>
    <property type="molecule type" value="Genomic_DNA"/>
</dbReference>
<keyword evidence="3" id="KW-1185">Reference proteome</keyword>
<name>A0A1G9UW48_9EURY</name>
<organism evidence="2 3">
    <name type="scientific">Haloarchaeobius iranensis</name>
    <dbReference type="NCBI Taxonomy" id="996166"/>
    <lineage>
        <taxon>Archaea</taxon>
        <taxon>Methanobacteriati</taxon>
        <taxon>Methanobacteriota</taxon>
        <taxon>Stenosarchaea group</taxon>
        <taxon>Halobacteria</taxon>
        <taxon>Halobacteriales</taxon>
        <taxon>Halorubellaceae</taxon>
        <taxon>Haloarchaeobius</taxon>
    </lineage>
</organism>
<dbReference type="RefSeq" id="WP_089732047.1">
    <property type="nucleotide sequence ID" value="NZ_FNIA01000005.1"/>
</dbReference>